<protein>
    <recommendedName>
        <fullName evidence="5">Lipoprotein</fullName>
    </recommendedName>
</protein>
<name>A0ABN3VTP3_9ACTN</name>
<keyword evidence="2" id="KW-0732">Signal</keyword>
<accession>A0ABN3VTP3</accession>
<gene>
    <name evidence="3" type="ORF">GCM10010517_17230</name>
</gene>
<evidence type="ECO:0000256" key="2">
    <source>
        <dbReference type="SAM" id="SignalP"/>
    </source>
</evidence>
<dbReference type="PROSITE" id="PS51257">
    <property type="entry name" value="PROKAR_LIPOPROTEIN"/>
    <property type="match status" value="1"/>
</dbReference>
<feature type="compositionally biased region" description="Basic and acidic residues" evidence="1">
    <location>
        <begin position="146"/>
        <end position="161"/>
    </location>
</feature>
<comment type="caution">
    <text evidence="3">The sequence shown here is derived from an EMBL/GenBank/DDBJ whole genome shotgun (WGS) entry which is preliminary data.</text>
</comment>
<evidence type="ECO:0000256" key="1">
    <source>
        <dbReference type="SAM" id="MobiDB-lite"/>
    </source>
</evidence>
<dbReference type="Proteomes" id="UP001500831">
    <property type="component" value="Unassembled WGS sequence"/>
</dbReference>
<sequence>MRRYLAAAVVSLAALTACGQPQTSEVVSAGGAVPSAASSQESSEEDGLKFAQCMREHGIDMADPEPGGGGSVMIRRKADAERLEEAGKACGKYSPFGPESTYSNDPEIQDAFLALARCMRGHGVDMPDPDFSGGSVRFSGNGVDPDSPKTEKALEACRDHLPSPGNLP</sequence>
<evidence type="ECO:0008006" key="5">
    <source>
        <dbReference type="Google" id="ProtNLM"/>
    </source>
</evidence>
<dbReference type="RefSeq" id="WP_344969509.1">
    <property type="nucleotide sequence ID" value="NZ_BAAAVI010000009.1"/>
</dbReference>
<keyword evidence="4" id="KW-1185">Reference proteome</keyword>
<dbReference type="EMBL" id="BAAAVI010000009">
    <property type="protein sequence ID" value="GAA2858774.1"/>
    <property type="molecule type" value="Genomic_DNA"/>
</dbReference>
<feature type="signal peptide" evidence="2">
    <location>
        <begin position="1"/>
        <end position="19"/>
    </location>
</feature>
<proteinExistence type="predicted"/>
<feature type="region of interest" description="Disordered" evidence="1">
    <location>
        <begin position="126"/>
        <end position="168"/>
    </location>
</feature>
<feature type="chain" id="PRO_5046061919" description="Lipoprotein" evidence="2">
    <location>
        <begin position="20"/>
        <end position="168"/>
    </location>
</feature>
<evidence type="ECO:0000313" key="4">
    <source>
        <dbReference type="Proteomes" id="UP001500831"/>
    </source>
</evidence>
<organism evidence="3 4">
    <name type="scientific">Streptosporangium fragile</name>
    <dbReference type="NCBI Taxonomy" id="46186"/>
    <lineage>
        <taxon>Bacteria</taxon>
        <taxon>Bacillati</taxon>
        <taxon>Actinomycetota</taxon>
        <taxon>Actinomycetes</taxon>
        <taxon>Streptosporangiales</taxon>
        <taxon>Streptosporangiaceae</taxon>
        <taxon>Streptosporangium</taxon>
    </lineage>
</organism>
<evidence type="ECO:0000313" key="3">
    <source>
        <dbReference type="EMBL" id="GAA2858774.1"/>
    </source>
</evidence>
<reference evidence="3 4" key="1">
    <citation type="journal article" date="2019" name="Int. J. Syst. Evol. Microbiol.">
        <title>The Global Catalogue of Microorganisms (GCM) 10K type strain sequencing project: providing services to taxonomists for standard genome sequencing and annotation.</title>
        <authorList>
            <consortium name="The Broad Institute Genomics Platform"/>
            <consortium name="The Broad Institute Genome Sequencing Center for Infectious Disease"/>
            <person name="Wu L."/>
            <person name="Ma J."/>
        </authorList>
    </citation>
    <scope>NUCLEOTIDE SEQUENCE [LARGE SCALE GENOMIC DNA]</scope>
    <source>
        <strain evidence="3 4">JCM 6242</strain>
    </source>
</reference>